<dbReference type="AlphaFoldDB" id="A0A6S6YTJ6"/>
<dbReference type="Gene3D" id="1.10.10.10">
    <property type="entry name" value="Winged helix-like DNA-binding domain superfamily/Winged helix DNA-binding domain"/>
    <property type="match status" value="1"/>
</dbReference>
<sequence>MLQNQVGFSVPKSTGTSAVLILTMSNAEPDSLPIDADLSDQNALAALVGLVYEGLLEPVPWFSILDWLRRRLHSNATGVVLRPASMDEPAFAINSNSRGTRISSNIYGSFYYYFLDTFRHLPPEQVLTVEEWLGEETFLNGDFYHEYYVPRDIRYAMGADFYTDDETECRIRVCRSPDAGPFTAENKALLQLLVSHFKRSVQLYFRLCQIDTERKLYANTLNRIQLGSILLDDTGKIMTRNDVAAEILSRRDGIWEQEGSLQVSPTTQGRRLQVLLNKALEDRKRPIPSVTEAVFMPRKAGHQNLSVLIKSIPRVERGDGKRRPAVEVFLRDPEQKTCPSQDTLSKLFNLTPAEATLCASLAAGNNINEACSALGITRNTAKSRLKSIFSKTGATRQSHLVSILLDTIAAL</sequence>
<name>A0A6S6YTJ6_9PROT</name>
<evidence type="ECO:0000259" key="1">
    <source>
        <dbReference type="SMART" id="SM00421"/>
    </source>
</evidence>
<feature type="domain" description="HTH luxR-type" evidence="1">
    <location>
        <begin position="347"/>
        <end position="404"/>
    </location>
</feature>
<evidence type="ECO:0000313" key="2">
    <source>
        <dbReference type="EMBL" id="CAB1370822.1"/>
    </source>
</evidence>
<keyword evidence="3" id="KW-1185">Reference proteome</keyword>
<evidence type="ECO:0000313" key="3">
    <source>
        <dbReference type="Proteomes" id="UP000515733"/>
    </source>
</evidence>
<proteinExistence type="predicted"/>
<dbReference type="InterPro" id="IPR036388">
    <property type="entry name" value="WH-like_DNA-bd_sf"/>
</dbReference>
<dbReference type="GO" id="GO:0003677">
    <property type="term" value="F:DNA binding"/>
    <property type="evidence" value="ECO:0007669"/>
    <property type="project" value="InterPro"/>
</dbReference>
<reference evidence="2 3" key="1">
    <citation type="submission" date="2020-03" db="EMBL/GenBank/DDBJ databases">
        <authorList>
            <consortium name="Genoscope - CEA"/>
            <person name="William W."/>
        </authorList>
    </citation>
    <scope>NUCLEOTIDE SEQUENCE [LARGE SCALE GENOMIC DNA]</scope>
    <source>
        <strain evidence="3">DSM 16959</strain>
    </source>
</reference>
<organism evidence="2 3">
    <name type="scientific">Denitratisoma oestradiolicum</name>
    <dbReference type="NCBI Taxonomy" id="311182"/>
    <lineage>
        <taxon>Bacteria</taxon>
        <taxon>Pseudomonadati</taxon>
        <taxon>Pseudomonadota</taxon>
        <taxon>Betaproteobacteria</taxon>
        <taxon>Nitrosomonadales</taxon>
        <taxon>Sterolibacteriaceae</taxon>
        <taxon>Denitratisoma</taxon>
    </lineage>
</organism>
<dbReference type="InterPro" id="IPR000792">
    <property type="entry name" value="Tscrpt_reg_LuxR_C"/>
</dbReference>
<gene>
    <name evidence="2" type="ORF">DENOEST_3668</name>
</gene>
<dbReference type="KEGG" id="doe:DENOEST_3668"/>
<dbReference type="EMBL" id="LR778301">
    <property type="protein sequence ID" value="CAB1370822.1"/>
    <property type="molecule type" value="Genomic_DNA"/>
</dbReference>
<dbReference type="SMART" id="SM00421">
    <property type="entry name" value="HTH_LUXR"/>
    <property type="match status" value="1"/>
</dbReference>
<dbReference type="InterPro" id="IPR016032">
    <property type="entry name" value="Sig_transdc_resp-reg_C-effctor"/>
</dbReference>
<dbReference type="GO" id="GO:0006355">
    <property type="term" value="P:regulation of DNA-templated transcription"/>
    <property type="evidence" value="ECO:0007669"/>
    <property type="project" value="InterPro"/>
</dbReference>
<dbReference type="Proteomes" id="UP000515733">
    <property type="component" value="Chromosome"/>
</dbReference>
<protein>
    <submittedName>
        <fullName evidence="2">LuxR family transcriptional regulator</fullName>
    </submittedName>
</protein>
<accession>A0A6S6YTJ6</accession>
<dbReference type="SUPFAM" id="SSF46894">
    <property type="entry name" value="C-terminal effector domain of the bipartite response regulators"/>
    <property type="match status" value="1"/>
</dbReference>